<dbReference type="InterPro" id="IPR056796">
    <property type="entry name" value="FdhE_C"/>
</dbReference>
<feature type="domain" description="FdhE N-terminal" evidence="1">
    <location>
        <begin position="20"/>
        <end position="173"/>
    </location>
</feature>
<dbReference type="InterPro" id="IPR006452">
    <property type="entry name" value="Formate_DH_accessory"/>
</dbReference>
<protein>
    <submittedName>
        <fullName evidence="4">Protein FdhE like protein</fullName>
    </submittedName>
</protein>
<dbReference type="Pfam" id="PF04216">
    <property type="entry name" value="FdhE_N"/>
    <property type="match status" value="1"/>
</dbReference>
<reference evidence="4 5" key="1">
    <citation type="submission" date="2016-05" db="EMBL/GenBank/DDBJ databases">
        <title>Genome sequencing of Acetobacter pasteurianus strain SRCM100623.</title>
        <authorList>
            <person name="Song Y.R."/>
        </authorList>
    </citation>
    <scope>NUCLEOTIDE SEQUENCE [LARGE SCALE GENOMIC DNA]</scope>
    <source>
        <strain evidence="4 5">SRCM100623</strain>
    </source>
</reference>
<organism evidence="4 5">
    <name type="scientific">Acetobacter pasteurianus</name>
    <name type="common">Acetobacter turbidans</name>
    <dbReference type="NCBI Taxonomy" id="438"/>
    <lineage>
        <taxon>Bacteria</taxon>
        <taxon>Pseudomonadati</taxon>
        <taxon>Pseudomonadota</taxon>
        <taxon>Alphaproteobacteria</taxon>
        <taxon>Acetobacterales</taxon>
        <taxon>Acetobacteraceae</taxon>
        <taxon>Acetobacter</taxon>
    </lineage>
</organism>
<dbReference type="EMBL" id="LYUD01000132">
    <property type="protein sequence ID" value="OAZ67794.1"/>
    <property type="molecule type" value="Genomic_DNA"/>
</dbReference>
<feature type="domain" description="FdhE C-terminal" evidence="3">
    <location>
        <begin position="229"/>
        <end position="302"/>
    </location>
</feature>
<evidence type="ECO:0000259" key="1">
    <source>
        <dbReference type="Pfam" id="PF04216"/>
    </source>
</evidence>
<dbReference type="Gene3D" id="3.90.1670.10">
    <property type="entry name" value="FdhE-like domain"/>
    <property type="match status" value="1"/>
</dbReference>
<evidence type="ECO:0000313" key="5">
    <source>
        <dbReference type="Proteomes" id="UP000093796"/>
    </source>
</evidence>
<sequence length="306" mass="33627">MRSETDIVPLDKRTPGVQAIEPLIFPVLEAVYTRREKRLRLLAEQLGEAEGGYFKFLSCLVEAQQILKHMPLGAADVSAIRAVPKQGSDQDHLEKLLLEIPSWQQAFLFLVQQVGCVVPETTRTMLEECGQDIPALTKQAASLLCGEYAQVDAGLAVVIWAALSVCWAQAVEQDQEHIQQAQPAGEARLCPCCGAQPVASLVLGGDREGLRYLQCSLCETRWHRVRGICVECGASAHLEHWTFEDLKAPLQAESCGDCKTYLKVFRLDYDPELDALADDLGSFALDTAVVQQGFVRAGLNPFSFPG</sequence>
<proteinExistence type="predicted"/>
<dbReference type="SUPFAM" id="SSF144020">
    <property type="entry name" value="FdhE-like"/>
    <property type="match status" value="1"/>
</dbReference>
<dbReference type="InterPro" id="IPR056774">
    <property type="entry name" value="FdhE_N"/>
</dbReference>
<dbReference type="GO" id="GO:0008199">
    <property type="term" value="F:ferric iron binding"/>
    <property type="evidence" value="ECO:0007669"/>
    <property type="project" value="TreeGrafter"/>
</dbReference>
<dbReference type="eggNOG" id="COG3058">
    <property type="taxonomic scope" value="Bacteria"/>
</dbReference>
<dbReference type="PANTHER" id="PTHR37689">
    <property type="entry name" value="PROTEIN FDHE"/>
    <property type="match status" value="1"/>
</dbReference>
<dbReference type="AlphaFoldDB" id="A0A1A0CY05"/>
<name>A0A1A0CY05_ACEPA</name>
<dbReference type="GO" id="GO:0051604">
    <property type="term" value="P:protein maturation"/>
    <property type="evidence" value="ECO:0007669"/>
    <property type="project" value="TreeGrafter"/>
</dbReference>
<dbReference type="Proteomes" id="UP000093796">
    <property type="component" value="Unassembled WGS sequence"/>
</dbReference>
<dbReference type="PANTHER" id="PTHR37689:SF1">
    <property type="entry name" value="PROTEIN FDHE"/>
    <property type="match status" value="1"/>
</dbReference>
<dbReference type="OrthoDB" id="9794151at2"/>
<gene>
    <name evidence="4" type="ORF">SRCM100623_02395</name>
</gene>
<evidence type="ECO:0000259" key="2">
    <source>
        <dbReference type="Pfam" id="PF24859"/>
    </source>
</evidence>
<dbReference type="GO" id="GO:0005829">
    <property type="term" value="C:cytosol"/>
    <property type="evidence" value="ECO:0007669"/>
    <property type="project" value="TreeGrafter"/>
</dbReference>
<dbReference type="Pfam" id="PF24860">
    <property type="entry name" value="FdhE_C"/>
    <property type="match status" value="1"/>
</dbReference>
<evidence type="ECO:0000313" key="4">
    <source>
        <dbReference type="EMBL" id="OAZ67794.1"/>
    </source>
</evidence>
<comment type="caution">
    <text evidence="4">The sequence shown here is derived from an EMBL/GenBank/DDBJ whole genome shotgun (WGS) entry which is preliminary data.</text>
</comment>
<dbReference type="PIRSF" id="PIRSF018296">
    <property type="entry name" value="Format_dh_formtn"/>
    <property type="match status" value="1"/>
</dbReference>
<dbReference type="NCBIfam" id="TIGR01562">
    <property type="entry name" value="FdhE"/>
    <property type="match status" value="1"/>
</dbReference>
<accession>A0A1A0CY05</accession>
<dbReference type="InterPro" id="IPR024064">
    <property type="entry name" value="FdhE-like_sf"/>
</dbReference>
<dbReference type="Pfam" id="PF24859">
    <property type="entry name" value="FdhE_central"/>
    <property type="match status" value="1"/>
</dbReference>
<evidence type="ECO:0000259" key="3">
    <source>
        <dbReference type="Pfam" id="PF24860"/>
    </source>
</evidence>
<feature type="domain" description="FdhE central" evidence="2">
    <location>
        <begin position="189"/>
        <end position="226"/>
    </location>
</feature>
<dbReference type="PATRIC" id="fig|438.15.peg.2649"/>
<dbReference type="InterPro" id="IPR056797">
    <property type="entry name" value="FdhE_central"/>
</dbReference>
<dbReference type="CDD" id="cd16341">
    <property type="entry name" value="FdhE"/>
    <property type="match status" value="1"/>
</dbReference>
<dbReference type="RefSeq" id="WP_035367408.1">
    <property type="nucleotide sequence ID" value="NZ_LYUD01000132.1"/>
</dbReference>